<sequence length="102" mass="11346">MRHDLPCPRQSAQRQITVAGWIVVAVLVTYLIGVEPWLGRATYRPAEVSAPVCTPEALPALTTELVKRGQVQRDHAGVRRSIRWATLSGDDHRDGIAPHTDW</sequence>
<keyword evidence="1" id="KW-0812">Transmembrane</keyword>
<dbReference type="Proteomes" id="UP001501822">
    <property type="component" value="Unassembled WGS sequence"/>
</dbReference>
<evidence type="ECO:0000313" key="3">
    <source>
        <dbReference type="Proteomes" id="UP001501822"/>
    </source>
</evidence>
<keyword evidence="1" id="KW-1133">Transmembrane helix</keyword>
<keyword evidence="3" id="KW-1185">Reference proteome</keyword>
<evidence type="ECO:0000256" key="1">
    <source>
        <dbReference type="SAM" id="Phobius"/>
    </source>
</evidence>
<evidence type="ECO:0000313" key="2">
    <source>
        <dbReference type="EMBL" id="GAA0347527.1"/>
    </source>
</evidence>
<name>A0ABN0WV39_9ACTN</name>
<accession>A0ABN0WV39</accession>
<proteinExistence type="predicted"/>
<gene>
    <name evidence="2" type="ORF">GCM10010151_41520</name>
</gene>
<feature type="transmembrane region" description="Helical" evidence="1">
    <location>
        <begin position="12"/>
        <end position="34"/>
    </location>
</feature>
<protein>
    <submittedName>
        <fullName evidence="2">Uncharacterized protein</fullName>
    </submittedName>
</protein>
<keyword evidence="1" id="KW-0472">Membrane</keyword>
<reference evidence="2 3" key="1">
    <citation type="journal article" date="2019" name="Int. J. Syst. Evol. Microbiol.">
        <title>The Global Catalogue of Microorganisms (GCM) 10K type strain sequencing project: providing services to taxonomists for standard genome sequencing and annotation.</title>
        <authorList>
            <consortium name="The Broad Institute Genomics Platform"/>
            <consortium name="The Broad Institute Genome Sequencing Center for Infectious Disease"/>
            <person name="Wu L."/>
            <person name="Ma J."/>
        </authorList>
    </citation>
    <scope>NUCLEOTIDE SEQUENCE [LARGE SCALE GENOMIC DNA]</scope>
    <source>
        <strain evidence="2 3">JCM 3146</strain>
    </source>
</reference>
<comment type="caution">
    <text evidence="2">The sequence shown here is derived from an EMBL/GenBank/DDBJ whole genome shotgun (WGS) entry which is preliminary data.</text>
</comment>
<dbReference type="EMBL" id="BAAABM010000037">
    <property type="protein sequence ID" value="GAA0347527.1"/>
    <property type="molecule type" value="Genomic_DNA"/>
</dbReference>
<organism evidence="2 3">
    <name type="scientific">Actinoallomurus spadix</name>
    <dbReference type="NCBI Taxonomy" id="79912"/>
    <lineage>
        <taxon>Bacteria</taxon>
        <taxon>Bacillati</taxon>
        <taxon>Actinomycetota</taxon>
        <taxon>Actinomycetes</taxon>
        <taxon>Streptosporangiales</taxon>
        <taxon>Thermomonosporaceae</taxon>
        <taxon>Actinoallomurus</taxon>
    </lineage>
</organism>